<dbReference type="CDD" id="cd06170">
    <property type="entry name" value="LuxR_C_like"/>
    <property type="match status" value="1"/>
</dbReference>
<evidence type="ECO:0000259" key="7">
    <source>
        <dbReference type="PROSITE" id="PS50110"/>
    </source>
</evidence>
<feature type="domain" description="Response regulatory" evidence="7">
    <location>
        <begin position="23"/>
        <end position="139"/>
    </location>
</feature>
<dbReference type="SMART" id="SM00448">
    <property type="entry name" value="REC"/>
    <property type="match status" value="1"/>
</dbReference>
<protein>
    <submittedName>
        <fullName evidence="8">Response regulator</fullName>
    </submittedName>
</protein>
<dbReference type="PROSITE" id="PS50043">
    <property type="entry name" value="HTH_LUXR_2"/>
    <property type="match status" value="1"/>
</dbReference>
<dbReference type="KEGG" id="rain:Rai3103_12475"/>
<sequence>MSEASPSLIDVTQSDAGDTRPIRVMLVDDDAMARNGVRMILESARDIRVVAEASDGGKVIDAVHAHHPDVVLMDLHMPTVNGIAVTARLQREINPPKVIALTSIDLDSYVFDALEAGASGFLLKDVAPVDLQQAVRTVHHGDAVLSPRSIAHLIRQFVDAGHREQNSRALGLLALLTPRELEVAHCVHEDLSNQQIARRLGCSEATVKTHLSHIMAKLDVPSRVQVALLVERAASSRSAMVPAPMG</sequence>
<dbReference type="Pfam" id="PF00196">
    <property type="entry name" value="GerE"/>
    <property type="match status" value="1"/>
</dbReference>
<dbReference type="AlphaFoldDB" id="A0A5Q2FBC2"/>
<dbReference type="InterPro" id="IPR058245">
    <property type="entry name" value="NreC/VraR/RcsB-like_REC"/>
</dbReference>
<dbReference type="EMBL" id="CP045725">
    <property type="protein sequence ID" value="QGF24340.1"/>
    <property type="molecule type" value="Genomic_DNA"/>
</dbReference>
<dbReference type="GO" id="GO:0003677">
    <property type="term" value="F:DNA binding"/>
    <property type="evidence" value="ECO:0007669"/>
    <property type="project" value="UniProtKB-KW"/>
</dbReference>
<dbReference type="Proteomes" id="UP000386847">
    <property type="component" value="Chromosome"/>
</dbReference>
<dbReference type="InterPro" id="IPR039420">
    <property type="entry name" value="WalR-like"/>
</dbReference>
<evidence type="ECO:0000256" key="1">
    <source>
        <dbReference type="ARBA" id="ARBA00022553"/>
    </source>
</evidence>
<dbReference type="InterPro" id="IPR016032">
    <property type="entry name" value="Sig_transdc_resp-reg_C-effctor"/>
</dbReference>
<dbReference type="GO" id="GO:0006355">
    <property type="term" value="P:regulation of DNA-templated transcription"/>
    <property type="evidence" value="ECO:0007669"/>
    <property type="project" value="InterPro"/>
</dbReference>
<dbReference type="PRINTS" id="PR00038">
    <property type="entry name" value="HTHLUXR"/>
</dbReference>
<dbReference type="PROSITE" id="PS50110">
    <property type="entry name" value="RESPONSE_REGULATORY"/>
    <property type="match status" value="1"/>
</dbReference>
<dbReference type="InterPro" id="IPR000792">
    <property type="entry name" value="Tscrpt_reg_LuxR_C"/>
</dbReference>
<feature type="domain" description="HTH luxR-type" evidence="6">
    <location>
        <begin position="169"/>
        <end position="234"/>
    </location>
</feature>
<dbReference type="PANTHER" id="PTHR43214">
    <property type="entry name" value="TWO-COMPONENT RESPONSE REGULATOR"/>
    <property type="match status" value="1"/>
</dbReference>
<evidence type="ECO:0000256" key="4">
    <source>
        <dbReference type="ARBA" id="ARBA00023163"/>
    </source>
</evidence>
<reference evidence="8 9" key="1">
    <citation type="submission" date="2019-10" db="EMBL/GenBank/DDBJ databases">
        <title>Genomic analysis of Raineyella sp. CBA3103.</title>
        <authorList>
            <person name="Roh S.W."/>
        </authorList>
    </citation>
    <scope>NUCLEOTIDE SEQUENCE [LARGE SCALE GENOMIC DNA]</scope>
    <source>
        <strain evidence="8 9">CBA3103</strain>
    </source>
</reference>
<dbReference type="PROSITE" id="PS00622">
    <property type="entry name" value="HTH_LUXR_1"/>
    <property type="match status" value="1"/>
</dbReference>
<dbReference type="SMART" id="SM00421">
    <property type="entry name" value="HTH_LUXR"/>
    <property type="match status" value="1"/>
</dbReference>
<organism evidence="8 9">
    <name type="scientific">Raineyella fluvialis</name>
    <dbReference type="NCBI Taxonomy" id="2662261"/>
    <lineage>
        <taxon>Bacteria</taxon>
        <taxon>Bacillati</taxon>
        <taxon>Actinomycetota</taxon>
        <taxon>Actinomycetes</taxon>
        <taxon>Propionibacteriales</taxon>
        <taxon>Propionibacteriaceae</taxon>
        <taxon>Raineyella</taxon>
    </lineage>
</organism>
<evidence type="ECO:0000313" key="9">
    <source>
        <dbReference type="Proteomes" id="UP000386847"/>
    </source>
</evidence>
<keyword evidence="2" id="KW-0805">Transcription regulation</keyword>
<keyword evidence="4" id="KW-0804">Transcription</keyword>
<keyword evidence="1 5" id="KW-0597">Phosphoprotein</keyword>
<evidence type="ECO:0000256" key="5">
    <source>
        <dbReference type="PROSITE-ProRule" id="PRU00169"/>
    </source>
</evidence>
<proteinExistence type="predicted"/>
<name>A0A5Q2FBC2_9ACTN</name>
<dbReference type="InterPro" id="IPR011006">
    <property type="entry name" value="CheY-like_superfamily"/>
</dbReference>
<keyword evidence="3" id="KW-0238">DNA-binding</keyword>
<dbReference type="Gene3D" id="3.40.50.2300">
    <property type="match status" value="1"/>
</dbReference>
<dbReference type="SUPFAM" id="SSF52172">
    <property type="entry name" value="CheY-like"/>
    <property type="match status" value="1"/>
</dbReference>
<dbReference type="CDD" id="cd17535">
    <property type="entry name" value="REC_NarL-like"/>
    <property type="match status" value="1"/>
</dbReference>
<evidence type="ECO:0000256" key="3">
    <source>
        <dbReference type="ARBA" id="ARBA00023125"/>
    </source>
</evidence>
<keyword evidence="9" id="KW-1185">Reference proteome</keyword>
<evidence type="ECO:0000256" key="2">
    <source>
        <dbReference type="ARBA" id="ARBA00023015"/>
    </source>
</evidence>
<gene>
    <name evidence="8" type="ORF">Rai3103_12475</name>
</gene>
<dbReference type="Pfam" id="PF00072">
    <property type="entry name" value="Response_reg"/>
    <property type="match status" value="1"/>
</dbReference>
<dbReference type="GO" id="GO:0000160">
    <property type="term" value="P:phosphorelay signal transduction system"/>
    <property type="evidence" value="ECO:0007669"/>
    <property type="project" value="InterPro"/>
</dbReference>
<evidence type="ECO:0000313" key="8">
    <source>
        <dbReference type="EMBL" id="QGF24340.1"/>
    </source>
</evidence>
<accession>A0A5Q2FBC2</accession>
<evidence type="ECO:0000259" key="6">
    <source>
        <dbReference type="PROSITE" id="PS50043"/>
    </source>
</evidence>
<dbReference type="SUPFAM" id="SSF46894">
    <property type="entry name" value="C-terminal effector domain of the bipartite response regulators"/>
    <property type="match status" value="1"/>
</dbReference>
<feature type="modified residue" description="4-aspartylphosphate" evidence="5">
    <location>
        <position position="74"/>
    </location>
</feature>
<dbReference type="InterPro" id="IPR001789">
    <property type="entry name" value="Sig_transdc_resp-reg_receiver"/>
</dbReference>
<dbReference type="PANTHER" id="PTHR43214:SF24">
    <property type="entry name" value="TRANSCRIPTIONAL REGULATORY PROTEIN NARL-RELATED"/>
    <property type="match status" value="1"/>
</dbReference>